<dbReference type="InterPro" id="IPR004925">
    <property type="entry name" value="HpaB/PvcC/4-BUDH"/>
</dbReference>
<keyword evidence="2" id="KW-0274">FAD</keyword>
<feature type="region of interest" description="Disordered" evidence="4">
    <location>
        <begin position="1"/>
        <end position="25"/>
    </location>
</feature>
<dbReference type="AlphaFoldDB" id="A0A433HEB1"/>
<evidence type="ECO:0000313" key="8">
    <source>
        <dbReference type="Proteomes" id="UP000267430"/>
    </source>
</evidence>
<dbReference type="Gene3D" id="2.40.110.10">
    <property type="entry name" value="Butyryl-CoA Dehydrogenase, subunit A, domain 2"/>
    <property type="match status" value="1"/>
</dbReference>
<dbReference type="GO" id="GO:0016627">
    <property type="term" value="F:oxidoreductase activity, acting on the CH-CH group of donors"/>
    <property type="evidence" value="ECO:0007669"/>
    <property type="project" value="InterPro"/>
</dbReference>
<dbReference type="Gene3D" id="1.20.140.10">
    <property type="entry name" value="Butyryl-CoA Dehydrogenase, subunit A, domain 3"/>
    <property type="match status" value="1"/>
</dbReference>
<dbReference type="GO" id="GO:0004497">
    <property type="term" value="F:monooxygenase activity"/>
    <property type="evidence" value="ECO:0007669"/>
    <property type="project" value="UniProtKB-KW"/>
</dbReference>
<protein>
    <submittedName>
        <fullName evidence="7">4-hydroxyphenylacetate 3-monooxygenase</fullName>
    </submittedName>
</protein>
<dbReference type="Pfam" id="PF11794">
    <property type="entry name" value="HpaB_N"/>
    <property type="match status" value="1"/>
</dbReference>
<accession>A0A433HEB1</accession>
<dbReference type="OrthoDB" id="9785230at2"/>
<evidence type="ECO:0000313" key="7">
    <source>
        <dbReference type="EMBL" id="RUQ26652.1"/>
    </source>
</evidence>
<dbReference type="PANTHER" id="PTHR36117">
    <property type="entry name" value="4-HYDROXYPHENYLACETATE 3-MONOOXYGENASE-RELATED"/>
    <property type="match status" value="1"/>
</dbReference>
<proteinExistence type="predicted"/>
<name>A0A433HEB1_9BACI</name>
<evidence type="ECO:0000259" key="5">
    <source>
        <dbReference type="Pfam" id="PF03241"/>
    </source>
</evidence>
<feature type="domain" description="HpaB/PvcC/4-BUDH C-terminal" evidence="5">
    <location>
        <begin position="301"/>
        <end position="490"/>
    </location>
</feature>
<feature type="domain" description="HpaB/PvcC/4-BUDH N-terminal" evidence="6">
    <location>
        <begin position="24"/>
        <end position="287"/>
    </location>
</feature>
<dbReference type="InterPro" id="IPR009100">
    <property type="entry name" value="AcylCoA_DH/oxidase_NM_dom_sf"/>
</dbReference>
<dbReference type="InterPro" id="IPR024674">
    <property type="entry name" value="HpaB/PvcC/4-BUDH_N"/>
</dbReference>
<comment type="caution">
    <text evidence="7">The sequence shown here is derived from an EMBL/GenBank/DDBJ whole genome shotgun (WGS) entry which is preliminary data.</text>
</comment>
<keyword evidence="8" id="KW-1185">Reference proteome</keyword>
<evidence type="ECO:0000256" key="1">
    <source>
        <dbReference type="ARBA" id="ARBA00022630"/>
    </source>
</evidence>
<reference evidence="7 8" key="1">
    <citation type="submission" date="2018-12" db="EMBL/GenBank/DDBJ databases">
        <title>Bacillus chawlae sp. nov., Bacillus glennii sp. nov., and Bacillus saganii sp. nov. Isolated from the Vehicle Assembly Building at Kennedy Space Center where the Viking Spacecraft were Assembled.</title>
        <authorList>
            <person name="Seuylemezian A."/>
            <person name="Vaishampayan P."/>
        </authorList>
    </citation>
    <scope>NUCLEOTIDE SEQUENCE [LARGE SCALE GENOMIC DNA]</scope>
    <source>
        <strain evidence="7 8">L5</strain>
    </source>
</reference>
<keyword evidence="3" id="KW-0560">Oxidoreductase</keyword>
<dbReference type="SUPFAM" id="SSF56645">
    <property type="entry name" value="Acyl-CoA dehydrogenase NM domain-like"/>
    <property type="match status" value="1"/>
</dbReference>
<dbReference type="InterPro" id="IPR024719">
    <property type="entry name" value="HpaB/PvcC/4-BUDH_C"/>
</dbReference>
<keyword evidence="7" id="KW-0503">Monooxygenase</keyword>
<dbReference type="Proteomes" id="UP000267430">
    <property type="component" value="Unassembled WGS sequence"/>
</dbReference>
<dbReference type="InterPro" id="IPR036250">
    <property type="entry name" value="AcylCo_DH-like_C"/>
</dbReference>
<evidence type="ECO:0000256" key="3">
    <source>
        <dbReference type="ARBA" id="ARBA00023002"/>
    </source>
</evidence>
<sequence>MRTSTESNKLKEILSKGPEPHLMTGSQYKESLRDGRRIIDAEGNEVEDVTTHPAFKNSVEHLAKLYDYQFDPETRDKTTYIDPKDGKRYSLGWEVPKTKEDLKRRRELLRLSTYHTLGVFGRPNDYGSMKSIGFLLINDKMREENPEMADNIVKFIEFSRKHNIMSTDLVPDVQSDRSVPANQRPGRLRIVEETPDGVVLYGAKPVGSVAAQAHFVTISTGLSPDLGPNEALWIAVPVNSKGLTMVLREPVTNPDSTFEDHPIDSFGEEMDNMLIFDHVFVPREYLFSIKNVKLLSIYGETGVLAHWHILSRLMYRAEIFSGVAQTIVDILGTNSFQGVREDVSEVVSYAATLKAFILAAEEEAVVKNGVFIPSEELITAGRLHSIVHYPKIMHILRDLCGQGLVSRFTAKAWEHPDVGPKFDEFLSGTGVSAREKNRFFNFVWDLTSSSHASRVALFENVNSTNAPVVKFNLYRLYDRSAPVNFVRKHLDLPSIK</sequence>
<evidence type="ECO:0000259" key="6">
    <source>
        <dbReference type="Pfam" id="PF11794"/>
    </source>
</evidence>
<keyword evidence="1" id="KW-0285">Flavoprotein</keyword>
<evidence type="ECO:0000256" key="2">
    <source>
        <dbReference type="ARBA" id="ARBA00022827"/>
    </source>
</evidence>
<dbReference type="InterPro" id="IPR046373">
    <property type="entry name" value="Acyl-CoA_Oxase/DH_mid-dom_sf"/>
</dbReference>
<dbReference type="EMBL" id="RYZZ01000033">
    <property type="protein sequence ID" value="RUQ26652.1"/>
    <property type="molecule type" value="Genomic_DNA"/>
</dbReference>
<dbReference type="PANTHER" id="PTHR36117:SF3">
    <property type="entry name" value="4-HYDROXYPHENYLACETATE 3-MONOOXYGENASE-RELATED"/>
    <property type="match status" value="1"/>
</dbReference>
<organism evidence="7 8">
    <name type="scientific">Peribacillus cavernae</name>
    <dbReference type="NCBI Taxonomy" id="1674310"/>
    <lineage>
        <taxon>Bacteria</taxon>
        <taxon>Bacillati</taxon>
        <taxon>Bacillota</taxon>
        <taxon>Bacilli</taxon>
        <taxon>Bacillales</taxon>
        <taxon>Bacillaceae</taxon>
        <taxon>Peribacillus</taxon>
    </lineage>
</organism>
<dbReference type="Gene3D" id="1.10.3140.10">
    <property type="entry name" value="4-hydroxybutyryl-coa dehydratase, domain 1"/>
    <property type="match status" value="1"/>
</dbReference>
<dbReference type="RefSeq" id="WP_126866646.1">
    <property type="nucleotide sequence ID" value="NZ_JAUSTX010000012.1"/>
</dbReference>
<evidence type="ECO:0000256" key="4">
    <source>
        <dbReference type="SAM" id="MobiDB-lite"/>
    </source>
</evidence>
<gene>
    <name evidence="7" type="ORF">ELQ35_18315</name>
</gene>
<dbReference type="Pfam" id="PF03241">
    <property type="entry name" value="HpaB"/>
    <property type="match status" value="1"/>
</dbReference>
<dbReference type="SUPFAM" id="SSF47203">
    <property type="entry name" value="Acyl-CoA dehydrogenase C-terminal domain-like"/>
    <property type="match status" value="1"/>
</dbReference>